<reference evidence="2 3" key="1">
    <citation type="submission" date="2024-06" db="EMBL/GenBank/DDBJ databases">
        <authorList>
            <person name="Kaempfer P."/>
            <person name="Viver T."/>
        </authorList>
    </citation>
    <scope>NUCLEOTIDE SEQUENCE [LARGE SCALE GENOMIC DNA]</scope>
    <source>
        <strain evidence="2 3">ST-75</strain>
    </source>
</reference>
<dbReference type="RefSeq" id="WP_408073129.1">
    <property type="nucleotide sequence ID" value="NZ_JBELQB010000001.1"/>
</dbReference>
<name>A0ABW8Y9X8_9FLAO</name>
<evidence type="ECO:0000313" key="2">
    <source>
        <dbReference type="EMBL" id="MFL9836131.1"/>
    </source>
</evidence>
<protein>
    <submittedName>
        <fullName evidence="2">DUF4294 domain-containing protein</fullName>
    </submittedName>
</protein>
<evidence type="ECO:0000313" key="3">
    <source>
        <dbReference type="Proteomes" id="UP001629059"/>
    </source>
</evidence>
<feature type="signal peptide" evidence="1">
    <location>
        <begin position="1"/>
        <end position="21"/>
    </location>
</feature>
<keyword evidence="3" id="KW-1185">Reference proteome</keyword>
<evidence type="ECO:0000256" key="1">
    <source>
        <dbReference type="SAM" id="SignalP"/>
    </source>
</evidence>
<dbReference type="InterPro" id="IPR025636">
    <property type="entry name" value="DUF4294"/>
</dbReference>
<sequence>MRAQFSIILVLFSLLSCFSQEVVQDTIKKGVVNQVENDSIAFEYDLEEMVISNVDDTVSAEQKKRLLILKRRVLKVYPYAKIAADRLTMLNANMEKLKTDKERKKYAKIVENYLENEFEDQLKKLSRKDGQILVKLIHRQTGESTFNLIKEHKSGWKAFWSSRIAKMFDIDLKREYSPATVAEDYYIEGYLLQAFDSHRLARQEPAFEIDYDTITQLWKNKNKVNN</sequence>
<dbReference type="EMBL" id="JBELQB010000001">
    <property type="protein sequence ID" value="MFL9836131.1"/>
    <property type="molecule type" value="Genomic_DNA"/>
</dbReference>
<feature type="chain" id="PRO_5047032168" evidence="1">
    <location>
        <begin position="22"/>
        <end position="226"/>
    </location>
</feature>
<dbReference type="PROSITE" id="PS51257">
    <property type="entry name" value="PROKAR_LIPOPROTEIN"/>
    <property type="match status" value="1"/>
</dbReference>
<organism evidence="2 3">
    <name type="scientific">Flavobacterium rhizophilum</name>
    <dbReference type="NCBI Taxonomy" id="3163296"/>
    <lineage>
        <taxon>Bacteria</taxon>
        <taxon>Pseudomonadati</taxon>
        <taxon>Bacteroidota</taxon>
        <taxon>Flavobacteriia</taxon>
        <taxon>Flavobacteriales</taxon>
        <taxon>Flavobacteriaceae</taxon>
        <taxon>Flavobacterium</taxon>
    </lineage>
</organism>
<gene>
    <name evidence="2" type="ORF">ABS768_01395</name>
</gene>
<dbReference type="Pfam" id="PF14127">
    <property type="entry name" value="DUF4294"/>
    <property type="match status" value="1"/>
</dbReference>
<dbReference type="Proteomes" id="UP001629059">
    <property type="component" value="Unassembled WGS sequence"/>
</dbReference>
<accession>A0ABW8Y9X8</accession>
<keyword evidence="1" id="KW-0732">Signal</keyword>
<comment type="caution">
    <text evidence="2">The sequence shown here is derived from an EMBL/GenBank/DDBJ whole genome shotgun (WGS) entry which is preliminary data.</text>
</comment>
<proteinExistence type="predicted"/>